<evidence type="ECO:0000256" key="1">
    <source>
        <dbReference type="SAM" id="Coils"/>
    </source>
</evidence>
<dbReference type="SMART" id="SM00225">
    <property type="entry name" value="BTB"/>
    <property type="match status" value="1"/>
</dbReference>
<feature type="coiled-coil region" evidence="1">
    <location>
        <begin position="258"/>
        <end position="336"/>
    </location>
</feature>
<evidence type="ECO:0000313" key="3">
    <source>
        <dbReference type="EMBL" id="KAK8888270.1"/>
    </source>
</evidence>
<evidence type="ECO:0000313" key="4">
    <source>
        <dbReference type="Proteomes" id="UP001470230"/>
    </source>
</evidence>
<accession>A0ABR2KAX0</accession>
<keyword evidence="4" id="KW-1185">Reference proteome</keyword>
<proteinExistence type="predicted"/>
<protein>
    <recommendedName>
        <fullName evidence="2">BTB domain-containing protein</fullName>
    </recommendedName>
</protein>
<dbReference type="InterPro" id="IPR011333">
    <property type="entry name" value="SKP1/BTB/POZ_sf"/>
</dbReference>
<dbReference type="SUPFAM" id="SSF49785">
    <property type="entry name" value="Galactose-binding domain-like"/>
    <property type="match status" value="1"/>
</dbReference>
<name>A0ABR2KAX0_9EUKA</name>
<dbReference type="Proteomes" id="UP001470230">
    <property type="component" value="Unassembled WGS sequence"/>
</dbReference>
<gene>
    <name evidence="3" type="ORF">M9Y10_039335</name>
</gene>
<dbReference type="InterPro" id="IPR000210">
    <property type="entry name" value="BTB/POZ_dom"/>
</dbReference>
<organism evidence="3 4">
    <name type="scientific">Tritrichomonas musculus</name>
    <dbReference type="NCBI Taxonomy" id="1915356"/>
    <lineage>
        <taxon>Eukaryota</taxon>
        <taxon>Metamonada</taxon>
        <taxon>Parabasalia</taxon>
        <taxon>Tritrichomonadida</taxon>
        <taxon>Tritrichomonadidae</taxon>
        <taxon>Tritrichomonas</taxon>
    </lineage>
</organism>
<feature type="domain" description="BTB" evidence="2">
    <location>
        <begin position="12"/>
        <end position="109"/>
    </location>
</feature>
<dbReference type="Gene3D" id="2.60.120.260">
    <property type="entry name" value="Galactose-binding domain-like"/>
    <property type="match status" value="1"/>
</dbReference>
<keyword evidence="1" id="KW-0175">Coiled coil</keyword>
<reference evidence="3 4" key="1">
    <citation type="submission" date="2024-04" db="EMBL/GenBank/DDBJ databases">
        <title>Tritrichomonas musculus Genome.</title>
        <authorList>
            <person name="Alves-Ferreira E."/>
            <person name="Grigg M."/>
            <person name="Lorenzi H."/>
            <person name="Galac M."/>
        </authorList>
    </citation>
    <scope>NUCLEOTIDE SEQUENCE [LARGE SCALE GENOMIC DNA]</scope>
    <source>
        <strain evidence="3 4">EAF2021</strain>
    </source>
</reference>
<dbReference type="EMBL" id="JAPFFF010000006">
    <property type="protein sequence ID" value="KAK8888270.1"/>
    <property type="molecule type" value="Genomic_DNA"/>
</dbReference>
<comment type="caution">
    <text evidence="3">The sequence shown here is derived from an EMBL/GenBank/DDBJ whole genome shotgun (WGS) entry which is preliminary data.</text>
</comment>
<sequence>MSKFAIKPSIRSDKNLVYKGKKYPVNFSTLKKYSNFFFNKKKDFKNLDDIEISENLDLSEDSIQNFVLCCQNESFNITDENVFSLRQLSIFYEVPELITITNNYIQDNQEKLIFQSILFKSQHQNEEIQFDVLKYDEEIISADFFKYINNEQLLTLPIPVLYRILNRSVPKLSEIESEKQNQIIEFLFKCLDKHKRKASVLFSIIDFDNVNCFIFSRLIDHYSDVFDFGMIDSKCLMKTVSHLLSELNKLKFEFSSKIKELNQLVEDQKEIIKKEQLKMKEQEEINKKQFDSLLDTIREERQKERQEWQNSFNQIKEQTQKELENIKKRKQILYNDNQHFSGIVNYLRNNSSEDISSVINITASSNLNKEKYIPNNLVLFNDNKKNFLSDNKQNSWFCFDFKNCRVILMNYTIRTARMPTTNDCHPKSWVIEGSIDNETWEKIDEVNDCSELNGESLVYTFTVKNQSSKEYQYIRMKQTGKSWSNQDYLAVDSFELFGILI</sequence>
<evidence type="ECO:0000259" key="2">
    <source>
        <dbReference type="SMART" id="SM00225"/>
    </source>
</evidence>
<dbReference type="InterPro" id="IPR008979">
    <property type="entry name" value="Galactose-bd-like_sf"/>
</dbReference>
<dbReference type="SUPFAM" id="SSF54695">
    <property type="entry name" value="POZ domain"/>
    <property type="match status" value="1"/>
</dbReference>